<dbReference type="RefSeq" id="WP_188691871.1">
    <property type="nucleotide sequence ID" value="NZ_BMIR01000006.1"/>
</dbReference>
<evidence type="ECO:0000313" key="5">
    <source>
        <dbReference type="EMBL" id="GGE37961.1"/>
    </source>
</evidence>
<sequence>MVYPKQATLIEVSACDGLQNEMEIIPTEIKIQFIQALKAAHIEEMELVSFISSKKIPQLGEADTILQTFSDAYRNIVLAENGKGIARFLDSQAEHIALSIGVSSTFNQKCFLQTTEERIKALTPLISLLKEKNKAVRLNISTAFYCPYEGKIHPTEALELCEYFAKLGVNELSLSDTIGLANPKDVKHLVTQLKNNLPPSLLLTGHFHNTRGAALANIYACLEIGMNRFDTSAGGLGTCPFSAGASGNIATEDVAFMLNEMDIDTGIDIDRVIAAVDIVSPYLSRPLDSKIYALRGA</sequence>
<evidence type="ECO:0000256" key="2">
    <source>
        <dbReference type="ARBA" id="ARBA00022723"/>
    </source>
</evidence>
<feature type="domain" description="Pyruvate carboxyltransferase" evidence="4">
    <location>
        <begin position="7"/>
        <end position="273"/>
    </location>
</feature>
<comment type="similarity">
    <text evidence="1">Belongs to the HMG-CoA lyase family.</text>
</comment>
<reference evidence="5" key="2">
    <citation type="submission" date="2020-09" db="EMBL/GenBank/DDBJ databases">
        <authorList>
            <person name="Sun Q."/>
            <person name="Zhou Y."/>
        </authorList>
    </citation>
    <scope>NUCLEOTIDE SEQUENCE</scope>
    <source>
        <strain evidence="5">CGMCC 1.15371</strain>
    </source>
</reference>
<proteinExistence type="inferred from homology"/>
<dbReference type="Proteomes" id="UP000628775">
    <property type="component" value="Unassembled WGS sequence"/>
</dbReference>
<organism evidence="5 6">
    <name type="scientific">Pullulanibacillus camelliae</name>
    <dbReference type="NCBI Taxonomy" id="1707096"/>
    <lineage>
        <taxon>Bacteria</taxon>
        <taxon>Bacillati</taxon>
        <taxon>Bacillota</taxon>
        <taxon>Bacilli</taxon>
        <taxon>Bacillales</taxon>
        <taxon>Sporolactobacillaceae</taxon>
        <taxon>Pullulanibacillus</taxon>
    </lineage>
</organism>
<accession>A0A8J2VUE9</accession>
<keyword evidence="3 5" id="KW-0456">Lyase</keyword>
<dbReference type="InterPro" id="IPR000891">
    <property type="entry name" value="PYR_CT"/>
</dbReference>
<dbReference type="NCBIfam" id="NF004283">
    <property type="entry name" value="PRK05692.1"/>
    <property type="match status" value="1"/>
</dbReference>
<keyword evidence="2" id="KW-0479">Metal-binding</keyword>
<dbReference type="PANTHER" id="PTHR42738:SF7">
    <property type="entry name" value="HYDROXYMETHYLGLUTARYL-COA LYASE"/>
    <property type="match status" value="1"/>
</dbReference>
<dbReference type="PROSITE" id="PS50991">
    <property type="entry name" value="PYR_CT"/>
    <property type="match status" value="1"/>
</dbReference>
<dbReference type="EMBL" id="BMIR01000006">
    <property type="protein sequence ID" value="GGE37961.1"/>
    <property type="molecule type" value="Genomic_DNA"/>
</dbReference>
<dbReference type="GO" id="GO:0004419">
    <property type="term" value="F:hydroxymethylglutaryl-CoA lyase activity"/>
    <property type="evidence" value="ECO:0007669"/>
    <property type="project" value="TreeGrafter"/>
</dbReference>
<evidence type="ECO:0000256" key="3">
    <source>
        <dbReference type="ARBA" id="ARBA00023239"/>
    </source>
</evidence>
<evidence type="ECO:0000256" key="1">
    <source>
        <dbReference type="ARBA" id="ARBA00009405"/>
    </source>
</evidence>
<dbReference type="SUPFAM" id="SSF51569">
    <property type="entry name" value="Aldolase"/>
    <property type="match status" value="1"/>
</dbReference>
<dbReference type="AlphaFoldDB" id="A0A8J2VUE9"/>
<name>A0A8J2VUE9_9BACL</name>
<evidence type="ECO:0000259" key="4">
    <source>
        <dbReference type="PROSITE" id="PS50991"/>
    </source>
</evidence>
<comment type="caution">
    <text evidence="5">The sequence shown here is derived from an EMBL/GenBank/DDBJ whole genome shotgun (WGS) entry which is preliminary data.</text>
</comment>
<gene>
    <name evidence="5" type="primary">mvaB</name>
    <name evidence="5" type="ORF">GCM10011391_15950</name>
</gene>
<dbReference type="Gene3D" id="3.20.20.70">
    <property type="entry name" value="Aldolase class I"/>
    <property type="match status" value="1"/>
</dbReference>
<protein>
    <submittedName>
        <fullName evidence="5">Hydroxymethylglutaryl-CoA lyase</fullName>
    </submittedName>
</protein>
<reference evidence="5" key="1">
    <citation type="journal article" date="2014" name="Int. J. Syst. Evol. Microbiol.">
        <title>Complete genome sequence of Corynebacterium casei LMG S-19264T (=DSM 44701T), isolated from a smear-ripened cheese.</title>
        <authorList>
            <consortium name="US DOE Joint Genome Institute (JGI-PGF)"/>
            <person name="Walter F."/>
            <person name="Albersmeier A."/>
            <person name="Kalinowski J."/>
            <person name="Ruckert C."/>
        </authorList>
    </citation>
    <scope>NUCLEOTIDE SEQUENCE</scope>
    <source>
        <strain evidence="5">CGMCC 1.15371</strain>
    </source>
</reference>
<dbReference type="InterPro" id="IPR013785">
    <property type="entry name" value="Aldolase_TIM"/>
</dbReference>
<evidence type="ECO:0000313" key="6">
    <source>
        <dbReference type="Proteomes" id="UP000628775"/>
    </source>
</evidence>
<keyword evidence="6" id="KW-1185">Reference proteome</keyword>
<dbReference type="PANTHER" id="PTHR42738">
    <property type="entry name" value="HYDROXYMETHYLGLUTARYL-COA LYASE"/>
    <property type="match status" value="1"/>
</dbReference>
<dbReference type="CDD" id="cd07938">
    <property type="entry name" value="DRE_TIM_HMGL"/>
    <property type="match status" value="1"/>
</dbReference>
<dbReference type="GO" id="GO:0006552">
    <property type="term" value="P:L-leucine catabolic process"/>
    <property type="evidence" value="ECO:0007669"/>
    <property type="project" value="TreeGrafter"/>
</dbReference>
<dbReference type="Pfam" id="PF00682">
    <property type="entry name" value="HMGL-like"/>
    <property type="match status" value="1"/>
</dbReference>
<dbReference type="GO" id="GO:0046872">
    <property type="term" value="F:metal ion binding"/>
    <property type="evidence" value="ECO:0007669"/>
    <property type="project" value="UniProtKB-KW"/>
</dbReference>
<dbReference type="InterPro" id="IPR043594">
    <property type="entry name" value="HMGL"/>
</dbReference>
<dbReference type="GO" id="GO:0046951">
    <property type="term" value="P:ketone body biosynthetic process"/>
    <property type="evidence" value="ECO:0007669"/>
    <property type="project" value="TreeGrafter"/>
</dbReference>